<dbReference type="InterPro" id="IPR008979">
    <property type="entry name" value="Galactose-bd-like_sf"/>
</dbReference>
<dbReference type="PRINTS" id="PR00911">
    <property type="entry name" value="GLHYDRLASE11"/>
</dbReference>
<evidence type="ECO:0000313" key="15">
    <source>
        <dbReference type="EMBL" id="AEV68127.1"/>
    </source>
</evidence>
<keyword evidence="4 10" id="KW-0858">Xylan degradation</keyword>
<evidence type="ECO:0000256" key="3">
    <source>
        <dbReference type="ARBA" id="ARBA00012590"/>
    </source>
</evidence>
<gene>
    <name evidence="15" type="ordered locus">Clocl_1480</name>
</gene>
<feature type="chain" id="PRO_5003511732" description="endo-1,4-beta-xylanase" evidence="11">
    <location>
        <begin position="29"/>
        <end position="697"/>
    </location>
</feature>
<dbReference type="InterPro" id="IPR033119">
    <property type="entry name" value="GH11_AS_2"/>
</dbReference>
<evidence type="ECO:0000256" key="7">
    <source>
        <dbReference type="ARBA" id="ARBA00023277"/>
    </source>
</evidence>
<evidence type="ECO:0000256" key="11">
    <source>
        <dbReference type="SAM" id="SignalP"/>
    </source>
</evidence>
<dbReference type="PROSITE" id="PS00776">
    <property type="entry name" value="GH11_1"/>
    <property type="match status" value="1"/>
</dbReference>
<dbReference type="eggNOG" id="COG0726">
    <property type="taxonomic scope" value="Bacteria"/>
</dbReference>
<dbReference type="InterPro" id="IPR016134">
    <property type="entry name" value="Dockerin_dom"/>
</dbReference>
<protein>
    <recommendedName>
        <fullName evidence="3 10">endo-1,4-beta-xylanase</fullName>
        <ecNumber evidence="3 10">3.2.1.8</ecNumber>
    </recommendedName>
</protein>
<evidence type="ECO:0000259" key="13">
    <source>
        <dbReference type="PROSITE" id="PS51761"/>
    </source>
</evidence>
<dbReference type="PROSITE" id="PS51175">
    <property type="entry name" value="CBM6"/>
    <property type="match status" value="1"/>
</dbReference>
<dbReference type="InterPro" id="IPR006584">
    <property type="entry name" value="Cellulose-bd_IV"/>
</dbReference>
<evidence type="ECO:0000259" key="14">
    <source>
        <dbReference type="PROSITE" id="PS51766"/>
    </source>
</evidence>
<sequence length="697" mass="75853" precursor="true">MKHKLMGKFSILMSLTLLLSLLPLNVQAKTVTSNETGTHGGYNYEYWKDSGNGTMVLKDGGAFSCEWNNINNILFRKGLKFDETKTHQQIGYMTLTYSCDYQPNGNSYLAVYGWTSDPLVEYYVIESWGTWKPPGNVQSKGTITVDGGVYDIFETTRYNQPSIKGNATFQQYWSVRQQKRTSGTVSVTEHFKAWEAKGMKMGKFYEISLVVEGYQSSGKADVTMMSINIGGNSANPTGTTVVPTPASGSGKSAFSTIEAEDFDNAYGSSIRSIGMGVGYIENGNYLVYNNINFGDGASAFSAKVANGNTTATTIQLRLGSPSGTLIGSLSVPSTGGWNNYEELSTTVSGASGTKDLYLCFNGPVNIDCFSFAKGNSNTNPINPGYILLGDVDQNGTINSLDYAKYKMYLLGMISSLPEEGDINRDGDMNSIDYAMLKQHLLGIINLEELSGPKTTPTPVVIVTPTPTKTPSEGTFHCFLLLGQSNMAGWARAQDSDKIPNPRILALGYDNNQWGVAVPPLHEAFQGAIGPGDWFAKTIIERLPENDTIGLIPCAISGEKIETFMKNGGSKYNWIVSRARMAQQRGGVIEGILFHQGESNNGQQDWPNKVSTLISDLKKDLGLGDIPVLVGELLYTGSCAGHNTLVNRLPSMIPNCYVISAQGLSGDPADFWGLHFNHDSTVEFGKRYAKKMIEVLGW</sequence>
<dbReference type="EC" id="3.2.1.8" evidence="3 10"/>
<dbReference type="UniPathway" id="UPA00114"/>
<name>G8M209_ACECE</name>
<dbReference type="PROSITE" id="PS00777">
    <property type="entry name" value="GH11_2"/>
    <property type="match status" value="1"/>
</dbReference>
<evidence type="ECO:0000256" key="2">
    <source>
        <dbReference type="ARBA" id="ARBA00004851"/>
    </source>
</evidence>
<dbReference type="STRING" id="720554.Clocl_1480"/>
<dbReference type="CDD" id="cd14256">
    <property type="entry name" value="Dockerin_I"/>
    <property type="match status" value="1"/>
</dbReference>
<evidence type="ECO:0000259" key="12">
    <source>
        <dbReference type="PROSITE" id="PS51175"/>
    </source>
</evidence>
<keyword evidence="7 10" id="KW-0119">Carbohydrate metabolism</keyword>
<evidence type="ECO:0000256" key="1">
    <source>
        <dbReference type="ARBA" id="ARBA00000681"/>
    </source>
</evidence>
<dbReference type="Pfam" id="PF03422">
    <property type="entry name" value="CBM_6"/>
    <property type="match status" value="1"/>
</dbReference>
<feature type="signal peptide" evidence="11">
    <location>
        <begin position="1"/>
        <end position="28"/>
    </location>
</feature>
<comment type="pathway">
    <text evidence="2 10">Glycan degradation; xylan degradation.</text>
</comment>
<organism evidence="15 16">
    <name type="scientific">Acetivibrio clariflavus (strain DSM 19732 / NBRC 101661 / EBR45)</name>
    <name type="common">Clostridium clariflavum</name>
    <dbReference type="NCBI Taxonomy" id="720554"/>
    <lineage>
        <taxon>Bacteria</taxon>
        <taxon>Bacillati</taxon>
        <taxon>Bacillota</taxon>
        <taxon>Clostridia</taxon>
        <taxon>Eubacteriales</taxon>
        <taxon>Oscillospiraceae</taxon>
        <taxon>Acetivibrio</taxon>
    </lineage>
</organism>
<reference evidence="15 16" key="2">
    <citation type="journal article" date="2012" name="Stand. Genomic Sci.">
        <title>Complete Genome Sequence of Clostridium clariflavum DSM 19732.</title>
        <authorList>
            <person name="Izquierdo J.A."/>
            <person name="Goodwin L."/>
            <person name="Davenport K.W."/>
            <person name="Teshima H."/>
            <person name="Bruce D."/>
            <person name="Detter C."/>
            <person name="Tapia R."/>
            <person name="Han S."/>
            <person name="Land M."/>
            <person name="Hauser L."/>
            <person name="Jeffries C.D."/>
            <person name="Han J."/>
            <person name="Pitluck S."/>
            <person name="Nolan M."/>
            <person name="Chen A."/>
            <person name="Huntemann M."/>
            <person name="Mavromatis K."/>
            <person name="Mikhailova N."/>
            <person name="Liolios K."/>
            <person name="Woyke T."/>
            <person name="Lynd L.R."/>
        </authorList>
    </citation>
    <scope>NUCLEOTIDE SEQUENCE [LARGE SCALE GENOMIC DNA]</scope>
    <source>
        <strain evidence="16">DSM 19732 / NBRC 101661 / EBR45</strain>
    </source>
</reference>
<feature type="domain" description="GH11" evidence="13">
    <location>
        <begin position="30"/>
        <end position="225"/>
    </location>
</feature>
<feature type="domain" description="Dockerin" evidence="14">
    <location>
        <begin position="384"/>
        <end position="449"/>
    </location>
</feature>
<keyword evidence="9 10" id="KW-0624">Polysaccharide degradation</keyword>
<dbReference type="Proteomes" id="UP000005435">
    <property type="component" value="Chromosome"/>
</dbReference>
<evidence type="ECO:0000256" key="8">
    <source>
        <dbReference type="ARBA" id="ARBA00023295"/>
    </source>
</evidence>
<dbReference type="InterPro" id="IPR005181">
    <property type="entry name" value="SASA"/>
</dbReference>
<dbReference type="InterPro" id="IPR018208">
    <property type="entry name" value="GH11_AS_1"/>
</dbReference>
<comment type="similarity">
    <text evidence="10">Belongs to the glycosyl hydrolase 11 (cellulase G) family.</text>
</comment>
<dbReference type="Pfam" id="PF03629">
    <property type="entry name" value="SASA"/>
    <property type="match status" value="1"/>
</dbReference>
<dbReference type="InterPro" id="IPR036514">
    <property type="entry name" value="SGNH_hydro_sf"/>
</dbReference>
<dbReference type="InterPro" id="IPR033123">
    <property type="entry name" value="GH11_dom"/>
</dbReference>
<dbReference type="AlphaFoldDB" id="G8M209"/>
<feature type="active site" description="Proton donor" evidence="10">
    <location>
        <position position="212"/>
    </location>
</feature>
<dbReference type="SUPFAM" id="SSF49785">
    <property type="entry name" value="Galactose-binding domain-like"/>
    <property type="match status" value="1"/>
</dbReference>
<dbReference type="HOGENOM" id="CLU_395206_0_0_9"/>
<evidence type="ECO:0000256" key="6">
    <source>
        <dbReference type="ARBA" id="ARBA00022801"/>
    </source>
</evidence>
<accession>G8M209</accession>
<dbReference type="Gene3D" id="1.10.1330.10">
    <property type="entry name" value="Dockerin domain"/>
    <property type="match status" value="1"/>
</dbReference>
<evidence type="ECO:0000256" key="10">
    <source>
        <dbReference type="PROSITE-ProRule" id="PRU01097"/>
    </source>
</evidence>
<evidence type="ECO:0000256" key="5">
    <source>
        <dbReference type="ARBA" id="ARBA00022729"/>
    </source>
</evidence>
<dbReference type="eggNOG" id="COG3507">
    <property type="taxonomic scope" value="Bacteria"/>
</dbReference>
<dbReference type="EMBL" id="CP003065">
    <property type="protein sequence ID" value="AEV68127.1"/>
    <property type="molecule type" value="Genomic_DNA"/>
</dbReference>
<comment type="catalytic activity">
    <reaction evidence="1 10">
        <text>Endohydrolysis of (1-&gt;4)-beta-D-xylosidic linkages in xylans.</text>
        <dbReference type="EC" id="3.2.1.8"/>
    </reaction>
</comment>
<dbReference type="SUPFAM" id="SSF63446">
    <property type="entry name" value="Type I dockerin domain"/>
    <property type="match status" value="1"/>
</dbReference>
<dbReference type="Pfam" id="PF00404">
    <property type="entry name" value="Dockerin_1"/>
    <property type="match status" value="1"/>
</dbReference>
<feature type="active site" description="Nucleophile" evidence="10">
    <location>
        <position position="121"/>
    </location>
</feature>
<feature type="domain" description="CBM6" evidence="12">
    <location>
        <begin position="255"/>
        <end position="372"/>
    </location>
</feature>
<keyword evidence="16" id="KW-1185">Reference proteome</keyword>
<dbReference type="InterPro" id="IPR002105">
    <property type="entry name" value="Dockerin_1_rpt"/>
</dbReference>
<dbReference type="PANTHER" id="PTHR46828:SF2">
    <property type="entry name" value="ENDO-1,4-BETA-XYLANASE A-RELATED"/>
    <property type="match status" value="1"/>
</dbReference>
<evidence type="ECO:0000313" key="16">
    <source>
        <dbReference type="Proteomes" id="UP000005435"/>
    </source>
</evidence>
<keyword evidence="5 11" id="KW-0732">Signal</keyword>
<dbReference type="InterPro" id="IPR013320">
    <property type="entry name" value="ConA-like_dom_sf"/>
</dbReference>
<evidence type="ECO:0000256" key="4">
    <source>
        <dbReference type="ARBA" id="ARBA00022651"/>
    </source>
</evidence>
<dbReference type="GO" id="GO:0031176">
    <property type="term" value="F:endo-1,4-beta-xylanase activity"/>
    <property type="evidence" value="ECO:0007669"/>
    <property type="project" value="UniProtKB-UniRule"/>
</dbReference>
<dbReference type="InterPro" id="IPR036439">
    <property type="entry name" value="Dockerin_dom_sf"/>
</dbReference>
<dbReference type="SUPFAM" id="SSF49899">
    <property type="entry name" value="Concanavalin A-like lectins/glucanases"/>
    <property type="match status" value="1"/>
</dbReference>
<dbReference type="Gene3D" id="2.60.120.180">
    <property type="match status" value="1"/>
</dbReference>
<reference evidence="16" key="1">
    <citation type="submission" date="2011-12" db="EMBL/GenBank/DDBJ databases">
        <title>Complete sequence of Clostridium clariflavum DSM 19732.</title>
        <authorList>
            <consortium name="US DOE Joint Genome Institute"/>
            <person name="Lucas S."/>
            <person name="Han J."/>
            <person name="Lapidus A."/>
            <person name="Cheng J.-F."/>
            <person name="Goodwin L."/>
            <person name="Pitluck S."/>
            <person name="Peters L."/>
            <person name="Teshima H."/>
            <person name="Detter J.C."/>
            <person name="Han C."/>
            <person name="Tapia R."/>
            <person name="Land M."/>
            <person name="Hauser L."/>
            <person name="Kyrpides N."/>
            <person name="Ivanova N."/>
            <person name="Pagani I."/>
            <person name="Kitzmiller T."/>
            <person name="Lynd L."/>
            <person name="Izquierdo J."/>
            <person name="Woyke T."/>
        </authorList>
    </citation>
    <scope>NUCLEOTIDE SEQUENCE [LARGE SCALE GENOMIC DNA]</scope>
    <source>
        <strain evidence="16">DSM 19732 / NBRC 101661 / EBR45</strain>
    </source>
</reference>
<dbReference type="KEGG" id="ccl:Clocl_1480"/>
<dbReference type="Gene3D" id="2.60.120.260">
    <property type="entry name" value="Galactose-binding domain-like"/>
    <property type="match status" value="1"/>
</dbReference>
<dbReference type="PROSITE" id="PS51766">
    <property type="entry name" value="DOCKERIN"/>
    <property type="match status" value="1"/>
</dbReference>
<dbReference type="InterPro" id="IPR005084">
    <property type="entry name" value="CBM6"/>
</dbReference>
<evidence type="ECO:0000256" key="9">
    <source>
        <dbReference type="ARBA" id="ARBA00023326"/>
    </source>
</evidence>
<dbReference type="SUPFAM" id="SSF52266">
    <property type="entry name" value="SGNH hydrolase"/>
    <property type="match status" value="1"/>
</dbReference>
<proteinExistence type="inferred from homology"/>
<keyword evidence="8 10" id="KW-0326">Glycosidase</keyword>
<dbReference type="GO" id="GO:0030246">
    <property type="term" value="F:carbohydrate binding"/>
    <property type="evidence" value="ECO:0007669"/>
    <property type="project" value="InterPro"/>
</dbReference>
<dbReference type="Gene3D" id="3.40.50.1110">
    <property type="entry name" value="SGNH hydrolase"/>
    <property type="match status" value="1"/>
</dbReference>
<dbReference type="OrthoDB" id="9795554at2"/>
<dbReference type="PROSITE" id="PS51761">
    <property type="entry name" value="GH11_3"/>
    <property type="match status" value="1"/>
</dbReference>
<dbReference type="InterPro" id="IPR013319">
    <property type="entry name" value="GH11/12"/>
</dbReference>
<dbReference type="Pfam" id="PF00457">
    <property type="entry name" value="Glyco_hydro_11"/>
    <property type="match status" value="1"/>
</dbReference>
<dbReference type="PANTHER" id="PTHR46828">
    <property type="entry name" value="ENDO-1,4-BETA-XYLANASE A-RELATED"/>
    <property type="match status" value="1"/>
</dbReference>
<dbReference type="SMART" id="SM00606">
    <property type="entry name" value="CBD_IV"/>
    <property type="match status" value="1"/>
</dbReference>
<dbReference type="GO" id="GO:0045493">
    <property type="term" value="P:xylan catabolic process"/>
    <property type="evidence" value="ECO:0007669"/>
    <property type="project" value="UniProtKB-UniRule"/>
</dbReference>
<dbReference type="InterPro" id="IPR001137">
    <property type="entry name" value="Glyco_hydro_11"/>
</dbReference>
<dbReference type="CDD" id="cd04084">
    <property type="entry name" value="CBM6_xylanase-like"/>
    <property type="match status" value="1"/>
</dbReference>
<keyword evidence="6 10" id="KW-0378">Hydrolase</keyword>